<dbReference type="Proteomes" id="UP001216674">
    <property type="component" value="Unassembled WGS sequence"/>
</dbReference>
<keyword evidence="7" id="KW-1185">Reference proteome</keyword>
<dbReference type="PANTHER" id="PTHR30126:SF77">
    <property type="entry name" value="TRANSCRIPTIONAL REGULATORY PROTEIN"/>
    <property type="match status" value="1"/>
</dbReference>
<organism evidence="6 7">
    <name type="scientific">Cupriavidus basilensis</name>
    <dbReference type="NCBI Taxonomy" id="68895"/>
    <lineage>
        <taxon>Bacteria</taxon>
        <taxon>Pseudomonadati</taxon>
        <taxon>Pseudomonadota</taxon>
        <taxon>Betaproteobacteria</taxon>
        <taxon>Burkholderiales</taxon>
        <taxon>Burkholderiaceae</taxon>
        <taxon>Cupriavidus</taxon>
    </lineage>
</organism>
<evidence type="ECO:0000256" key="2">
    <source>
        <dbReference type="ARBA" id="ARBA00023015"/>
    </source>
</evidence>
<dbReference type="InterPro" id="IPR000847">
    <property type="entry name" value="LysR_HTH_N"/>
</dbReference>
<accession>A0ABT6AQB7</accession>
<dbReference type="InterPro" id="IPR036390">
    <property type="entry name" value="WH_DNA-bd_sf"/>
</dbReference>
<protein>
    <submittedName>
        <fullName evidence="6">LysR family transcriptional regulator</fullName>
    </submittedName>
</protein>
<gene>
    <name evidence="6" type="ORF">P3W85_17805</name>
</gene>
<dbReference type="EMBL" id="JARJLM010000303">
    <property type="protein sequence ID" value="MDF3834798.1"/>
    <property type="molecule type" value="Genomic_DNA"/>
</dbReference>
<comment type="similarity">
    <text evidence="1">Belongs to the LysR transcriptional regulatory family.</text>
</comment>
<keyword evidence="4" id="KW-0804">Transcription</keyword>
<feature type="domain" description="HTH lysR-type" evidence="5">
    <location>
        <begin position="2"/>
        <end position="59"/>
    </location>
</feature>
<name>A0ABT6AQB7_9BURK</name>
<evidence type="ECO:0000259" key="5">
    <source>
        <dbReference type="PROSITE" id="PS50931"/>
    </source>
</evidence>
<dbReference type="CDD" id="cd05466">
    <property type="entry name" value="PBP2_LTTR_substrate"/>
    <property type="match status" value="1"/>
</dbReference>
<dbReference type="SUPFAM" id="SSF46785">
    <property type="entry name" value="Winged helix' DNA-binding domain"/>
    <property type="match status" value="1"/>
</dbReference>
<comment type="caution">
    <text evidence="6">The sequence shown here is derived from an EMBL/GenBank/DDBJ whole genome shotgun (WGS) entry which is preliminary data.</text>
</comment>
<dbReference type="Pfam" id="PF00126">
    <property type="entry name" value="HTH_1"/>
    <property type="match status" value="1"/>
</dbReference>
<keyword evidence="3" id="KW-0238">DNA-binding</keyword>
<dbReference type="InterPro" id="IPR036388">
    <property type="entry name" value="WH-like_DNA-bd_sf"/>
</dbReference>
<dbReference type="Gene3D" id="3.40.190.290">
    <property type="match status" value="1"/>
</dbReference>
<dbReference type="PANTHER" id="PTHR30126">
    <property type="entry name" value="HTH-TYPE TRANSCRIPTIONAL REGULATOR"/>
    <property type="match status" value="1"/>
</dbReference>
<evidence type="ECO:0000256" key="1">
    <source>
        <dbReference type="ARBA" id="ARBA00009437"/>
    </source>
</evidence>
<evidence type="ECO:0000313" key="7">
    <source>
        <dbReference type="Proteomes" id="UP001216674"/>
    </source>
</evidence>
<evidence type="ECO:0000313" key="6">
    <source>
        <dbReference type="EMBL" id="MDF3834798.1"/>
    </source>
</evidence>
<reference evidence="6 7" key="1">
    <citation type="submission" date="2023-03" db="EMBL/GenBank/DDBJ databases">
        <title>Draft assemblies of triclosan tolerant bacteria isolated from returned activated sludge.</title>
        <authorList>
            <person name="Van Hamelsveld S."/>
        </authorList>
    </citation>
    <scope>NUCLEOTIDE SEQUENCE [LARGE SCALE GENOMIC DNA]</scope>
    <source>
        <strain evidence="6 7">GW210010_S58</strain>
    </source>
</reference>
<evidence type="ECO:0000256" key="4">
    <source>
        <dbReference type="ARBA" id="ARBA00023163"/>
    </source>
</evidence>
<evidence type="ECO:0000256" key="3">
    <source>
        <dbReference type="ARBA" id="ARBA00023125"/>
    </source>
</evidence>
<dbReference type="Gene3D" id="1.10.10.10">
    <property type="entry name" value="Winged helix-like DNA-binding domain superfamily/Winged helix DNA-binding domain"/>
    <property type="match status" value="1"/>
</dbReference>
<proteinExistence type="inferred from homology"/>
<dbReference type="PROSITE" id="PS50931">
    <property type="entry name" value="HTH_LYSR"/>
    <property type="match status" value="1"/>
</dbReference>
<sequence>MITIKQVEAFYWAAKLGTVQRAATKLHVTQSAATKRLQELERISAAPLFESSGRKAALTPKGQELLELCESFLAATARLEEIKASAKNVARVLHIGITELVALTWFPSLVRRLNSVYPHVTLQPDVDLSASLRDKVLDGRLDFAVLPEAYATPAMATVKLQSVKFSWICPVGAFDTGKVVSLQDLASLPLIEQDAGSGLTALCETLYAQAGIEPHRVSGSNSLVALAGLVEAGVGVSCVPLHLFDQEISQKRLQLVHTDPPAPSITYVASFLKQHQAALGYAVADIARQCCDFGPRHGQPRRRRPA</sequence>
<dbReference type="InterPro" id="IPR005119">
    <property type="entry name" value="LysR_subst-bd"/>
</dbReference>
<dbReference type="Pfam" id="PF03466">
    <property type="entry name" value="LysR_substrate"/>
    <property type="match status" value="1"/>
</dbReference>
<keyword evidence="2" id="KW-0805">Transcription regulation</keyword>
<dbReference type="RefSeq" id="WP_276265769.1">
    <property type="nucleotide sequence ID" value="NZ_JARJLM010000303.1"/>
</dbReference>
<dbReference type="SUPFAM" id="SSF53850">
    <property type="entry name" value="Periplasmic binding protein-like II"/>
    <property type="match status" value="1"/>
</dbReference>